<proteinExistence type="predicted"/>
<feature type="compositionally biased region" description="Low complexity" evidence="2">
    <location>
        <begin position="144"/>
        <end position="165"/>
    </location>
</feature>
<feature type="compositionally biased region" description="Low complexity" evidence="2">
    <location>
        <begin position="516"/>
        <end position="525"/>
    </location>
</feature>
<feature type="transmembrane region" description="Helical" evidence="3">
    <location>
        <begin position="452"/>
        <end position="476"/>
    </location>
</feature>
<evidence type="ECO:0000256" key="3">
    <source>
        <dbReference type="SAM" id="Phobius"/>
    </source>
</evidence>
<organism evidence="4 5">
    <name type="scientific">Thanatephorus cucumeris (strain AG1-IA)</name>
    <name type="common">Rice sheath blight fungus</name>
    <name type="synonym">Rhizoctonia solani</name>
    <dbReference type="NCBI Taxonomy" id="983506"/>
    <lineage>
        <taxon>Eukaryota</taxon>
        <taxon>Fungi</taxon>
        <taxon>Dikarya</taxon>
        <taxon>Basidiomycota</taxon>
        <taxon>Agaricomycotina</taxon>
        <taxon>Agaricomycetes</taxon>
        <taxon>Cantharellales</taxon>
        <taxon>Ceratobasidiaceae</taxon>
        <taxon>Rhizoctonia</taxon>
        <taxon>Rhizoctonia solani AG-1</taxon>
    </lineage>
</organism>
<feature type="transmembrane region" description="Helical" evidence="3">
    <location>
        <begin position="330"/>
        <end position="353"/>
    </location>
</feature>
<evidence type="ECO:0000256" key="2">
    <source>
        <dbReference type="SAM" id="MobiDB-lite"/>
    </source>
</evidence>
<dbReference type="GO" id="GO:0000329">
    <property type="term" value="C:fungal-type vacuole membrane"/>
    <property type="evidence" value="ECO:0007669"/>
    <property type="project" value="TreeGrafter"/>
</dbReference>
<keyword evidence="3" id="KW-1133">Transmembrane helix</keyword>
<evidence type="ECO:0000313" key="5">
    <source>
        <dbReference type="Proteomes" id="UP000011668"/>
    </source>
</evidence>
<keyword evidence="3" id="KW-0472">Membrane</keyword>
<evidence type="ECO:0000313" key="4">
    <source>
        <dbReference type="EMBL" id="ELU41364.1"/>
    </source>
</evidence>
<feature type="region of interest" description="Disordered" evidence="2">
    <location>
        <begin position="489"/>
        <end position="525"/>
    </location>
</feature>
<sequence length="525" mass="56843">MSVRMTSLGETMSSTSSWHPIDSSHASCGAIDGFFPIPIHANPRNLYRPQPLETRLGEIRKQVPETSEEKEVCAISLSSTERLHWKKSQHGDSYWACHHRRAGTGNSIAAQALVAVTDENTRLAWLHERWHSAEMSDSQRKPPSRSGTVTTTAVSSTATRSATRVPSRVNTNHDLERGNGHVDGQLDQINQAMKPNGLGDDGTRHHHHHLGDFNTIPRTKAFWAKFNGAGKKHVPGWVESASNTVPLKGLNLLIVFVPLSWAAHWANWHFATFALSFLAIVPLEKLSDFGGEQMALYLGTSLGDLLVITLDNVVEATLAIILLVHCELKLVQSTLIGVILLHLLLVPGTAFLTGGAQIWEQHLRPHPTQLNHSLLTFGVITLLLPVALFAALPESLATSSGGSTAAVAARLMARAGGEEEGLAIKESMIRAAENLAVTDASRGAFLKFSRGLAILLLIALTYILLDTSVLASTSIIHLGKTMLLISTPTPPRSKSAWKQRLRENNPKLGHGSALCSSPSSSLLSP</sequence>
<dbReference type="OrthoDB" id="1699231at2759"/>
<dbReference type="PANTHER" id="PTHR31503">
    <property type="entry name" value="VACUOLAR CALCIUM ION TRANSPORTER"/>
    <property type="match status" value="1"/>
</dbReference>
<dbReference type="GO" id="GO:0015369">
    <property type="term" value="F:calcium:proton antiporter activity"/>
    <property type="evidence" value="ECO:0007669"/>
    <property type="project" value="TreeGrafter"/>
</dbReference>
<name>L8WYD6_THACA</name>
<dbReference type="Proteomes" id="UP000011668">
    <property type="component" value="Unassembled WGS sequence"/>
</dbReference>
<keyword evidence="1" id="KW-0406">Ion transport</keyword>
<keyword evidence="1" id="KW-0813">Transport</keyword>
<keyword evidence="3" id="KW-0812">Transmembrane</keyword>
<dbReference type="STRING" id="983506.L8WYD6"/>
<dbReference type="EMBL" id="AFRT01001073">
    <property type="protein sequence ID" value="ELU41364.1"/>
    <property type="molecule type" value="Genomic_DNA"/>
</dbReference>
<comment type="caution">
    <text evidence="4">The sequence shown here is derived from an EMBL/GenBank/DDBJ whole genome shotgun (WGS) entry which is preliminary data.</text>
</comment>
<dbReference type="HOGENOM" id="CLU_518931_0_0_1"/>
<reference evidence="4 5" key="1">
    <citation type="journal article" date="2013" name="Nat. Commun.">
        <title>The evolution and pathogenic mechanisms of the rice sheath blight pathogen.</title>
        <authorList>
            <person name="Zheng A."/>
            <person name="Lin R."/>
            <person name="Xu L."/>
            <person name="Qin P."/>
            <person name="Tang C."/>
            <person name="Ai P."/>
            <person name="Zhang D."/>
            <person name="Liu Y."/>
            <person name="Sun Z."/>
            <person name="Feng H."/>
            <person name="Wang Y."/>
            <person name="Chen Y."/>
            <person name="Liang X."/>
            <person name="Fu R."/>
            <person name="Li Q."/>
            <person name="Zhang J."/>
            <person name="Yu X."/>
            <person name="Xie Z."/>
            <person name="Ding L."/>
            <person name="Guan P."/>
            <person name="Tang J."/>
            <person name="Liang Y."/>
            <person name="Wang S."/>
            <person name="Deng Q."/>
            <person name="Li S."/>
            <person name="Zhu J."/>
            <person name="Wang L."/>
            <person name="Liu H."/>
            <person name="Li P."/>
        </authorList>
    </citation>
    <scope>NUCLEOTIDE SEQUENCE [LARGE SCALE GENOMIC DNA]</scope>
    <source>
        <strain evidence="5">AG-1 IA</strain>
    </source>
</reference>
<feature type="transmembrane region" description="Helical" evidence="3">
    <location>
        <begin position="295"/>
        <end position="324"/>
    </location>
</feature>
<feature type="region of interest" description="Disordered" evidence="2">
    <location>
        <begin position="132"/>
        <end position="181"/>
    </location>
</feature>
<feature type="compositionally biased region" description="Basic and acidic residues" evidence="2">
    <location>
        <begin position="171"/>
        <end position="180"/>
    </location>
</feature>
<dbReference type="InterPro" id="IPR004713">
    <property type="entry name" value="CaH_exchang"/>
</dbReference>
<evidence type="ECO:0000256" key="1">
    <source>
        <dbReference type="ARBA" id="ARBA00023065"/>
    </source>
</evidence>
<dbReference type="AlphaFoldDB" id="L8WYD6"/>
<dbReference type="PANTHER" id="PTHR31503:SF20">
    <property type="entry name" value="CA(2+)_H(+) EXCHANGER, PUTATIVE (EUROFUNG)-RELATED"/>
    <property type="match status" value="1"/>
</dbReference>
<accession>L8WYD6</accession>
<dbReference type="GO" id="GO:0006874">
    <property type="term" value="P:intracellular calcium ion homeostasis"/>
    <property type="evidence" value="ECO:0007669"/>
    <property type="project" value="TreeGrafter"/>
</dbReference>
<gene>
    <name evidence="4" type="ORF">AG1IA_04602</name>
</gene>
<feature type="transmembrane region" description="Helical" evidence="3">
    <location>
        <begin position="374"/>
        <end position="392"/>
    </location>
</feature>
<keyword evidence="5" id="KW-1185">Reference proteome</keyword>
<protein>
    <submittedName>
        <fullName evidence="4">Sodium/calcium exchanger protein domain-containing protein</fullName>
    </submittedName>
</protein>